<keyword evidence="1" id="KW-0472">Membrane</keyword>
<dbReference type="AlphaFoldDB" id="A0A5N5QHY8"/>
<feature type="transmembrane region" description="Helical" evidence="1">
    <location>
        <begin position="254"/>
        <end position="274"/>
    </location>
</feature>
<proteinExistence type="predicted"/>
<dbReference type="Proteomes" id="UP000383932">
    <property type="component" value="Unassembled WGS sequence"/>
</dbReference>
<keyword evidence="1" id="KW-1133">Transmembrane helix</keyword>
<sequence length="446" mass="49043">MVGSSHMHIMSCNLPLGSFTPFYNFEVSSEFARLDPGPPPPPPLKSAAGCLKTRTGGSPKPPSPRIISELYDVATRHETSRKPPSHRLTLAVQAVLLVVHRLGQAIAAGLVRPREEELFGLDPVVHPTRTIPCFVPPSKTIDRSEPRSGSSIPGRGRFRASGCVFLECLSGWFVVYWVVAAIWAVAVGAASALARNSKPPTCVCSEKPGDVEVRINANGRDDHIITTLGPSITDLDKIVEVFVRHGSDPLFDKIVLAYPSAFLGLLVLVPADLYDGLVFGKVRSISQRTIVPTCAPLELVDEWFPDQVAEEDSKVGPEPSRGPVRQWDAAAARAAQLADYEAIDAGVAVLRRRENTKRRINKSSVAARVATRVAEVQTLRAEGKRTRRMIQEEREDWLEMKEALEAKANGVVRVYRTRVEEPEEIKLCRAWLKTPAGQLYLWSKAN</sequence>
<dbReference type="EMBL" id="SSOP01000113">
    <property type="protein sequence ID" value="KAB5591274.1"/>
    <property type="molecule type" value="Genomic_DNA"/>
</dbReference>
<keyword evidence="3" id="KW-1185">Reference proteome</keyword>
<keyword evidence="1" id="KW-0812">Transmembrane</keyword>
<evidence type="ECO:0000313" key="2">
    <source>
        <dbReference type="EMBL" id="KAB5591274.1"/>
    </source>
</evidence>
<accession>A0A5N5QHY8</accession>
<gene>
    <name evidence="2" type="ORF">CTheo_5277</name>
</gene>
<comment type="caution">
    <text evidence="2">The sequence shown here is derived from an EMBL/GenBank/DDBJ whole genome shotgun (WGS) entry which is preliminary data.</text>
</comment>
<evidence type="ECO:0000256" key="1">
    <source>
        <dbReference type="SAM" id="Phobius"/>
    </source>
</evidence>
<organism evidence="2 3">
    <name type="scientific">Ceratobasidium theobromae</name>
    <dbReference type="NCBI Taxonomy" id="1582974"/>
    <lineage>
        <taxon>Eukaryota</taxon>
        <taxon>Fungi</taxon>
        <taxon>Dikarya</taxon>
        <taxon>Basidiomycota</taxon>
        <taxon>Agaricomycotina</taxon>
        <taxon>Agaricomycetes</taxon>
        <taxon>Cantharellales</taxon>
        <taxon>Ceratobasidiaceae</taxon>
        <taxon>Ceratobasidium</taxon>
    </lineage>
</organism>
<feature type="transmembrane region" description="Helical" evidence="1">
    <location>
        <begin position="164"/>
        <end position="190"/>
    </location>
</feature>
<reference evidence="2 3" key="1">
    <citation type="journal article" date="2019" name="Fungal Biol. Biotechnol.">
        <title>Draft genome sequence of fastidious pathogen Ceratobasidium theobromae, which causes vascular-streak dieback in Theobroma cacao.</title>
        <authorList>
            <person name="Ali S.S."/>
            <person name="Asman A."/>
            <person name="Shao J."/>
            <person name="Firmansyah A.P."/>
            <person name="Susilo A.W."/>
            <person name="Rosmana A."/>
            <person name="McMahon P."/>
            <person name="Junaid M."/>
            <person name="Guest D."/>
            <person name="Kheng T.Y."/>
            <person name="Meinhardt L.W."/>
            <person name="Bailey B.A."/>
        </authorList>
    </citation>
    <scope>NUCLEOTIDE SEQUENCE [LARGE SCALE GENOMIC DNA]</scope>
    <source>
        <strain evidence="2 3">CT2</strain>
    </source>
</reference>
<protein>
    <recommendedName>
        <fullName evidence="4">Transmembrane protein</fullName>
    </recommendedName>
</protein>
<evidence type="ECO:0000313" key="3">
    <source>
        <dbReference type="Proteomes" id="UP000383932"/>
    </source>
</evidence>
<evidence type="ECO:0008006" key="4">
    <source>
        <dbReference type="Google" id="ProtNLM"/>
    </source>
</evidence>
<name>A0A5N5QHY8_9AGAM</name>